<evidence type="ECO:0000256" key="8">
    <source>
        <dbReference type="ARBA" id="ARBA00022741"/>
    </source>
</evidence>
<comment type="subcellular location">
    <subcellularLocation>
        <location evidence="1 15">Cytoplasm</location>
    </subcellularLocation>
</comment>
<dbReference type="AlphaFoldDB" id="A0A8T4L802"/>
<evidence type="ECO:0000256" key="3">
    <source>
        <dbReference type="ARBA" id="ARBA00010280"/>
    </source>
</evidence>
<evidence type="ECO:0000256" key="7">
    <source>
        <dbReference type="ARBA" id="ARBA00022598"/>
    </source>
</evidence>
<dbReference type="Gene3D" id="3.30.1330.10">
    <property type="entry name" value="PurM-like, N-terminal domain"/>
    <property type="match status" value="1"/>
</dbReference>
<dbReference type="InterPro" id="IPR010918">
    <property type="entry name" value="PurM-like_C_dom"/>
</dbReference>
<evidence type="ECO:0000256" key="13">
    <source>
        <dbReference type="ARBA" id="ARBA00033093"/>
    </source>
</evidence>
<dbReference type="InterPro" id="IPR016188">
    <property type="entry name" value="PurM-like_N"/>
</dbReference>
<dbReference type="Gene3D" id="3.90.650.10">
    <property type="entry name" value="PurM-like C-terminal domain"/>
    <property type="match status" value="1"/>
</dbReference>
<comment type="pathway">
    <text evidence="2 15">Purine metabolism; IMP biosynthesis via de novo pathway; 5-amino-1-(5-phospho-D-ribosyl)imidazole from N(2)-formyl-N(1)-(5-phospho-D-ribosyl)glycinamide: step 2/2.</text>
</comment>
<dbReference type="GO" id="GO:0004641">
    <property type="term" value="F:phosphoribosylformylglycinamidine cyclo-ligase activity"/>
    <property type="evidence" value="ECO:0007669"/>
    <property type="project" value="UniProtKB-UniRule"/>
</dbReference>
<dbReference type="FunFam" id="3.90.650.10:FF:000011">
    <property type="entry name" value="Phosphoribosylformylglycinamidine cyclo-ligase"/>
    <property type="match status" value="1"/>
</dbReference>
<dbReference type="PANTHER" id="PTHR10520:SF12">
    <property type="entry name" value="TRIFUNCTIONAL PURINE BIOSYNTHETIC PROTEIN ADENOSINE-3"/>
    <property type="match status" value="1"/>
</dbReference>
<evidence type="ECO:0000256" key="9">
    <source>
        <dbReference type="ARBA" id="ARBA00022755"/>
    </source>
</evidence>
<evidence type="ECO:0000256" key="11">
    <source>
        <dbReference type="ARBA" id="ARBA00031908"/>
    </source>
</evidence>
<feature type="domain" description="PurM-like N-terminal" evidence="16">
    <location>
        <begin position="65"/>
        <end position="169"/>
    </location>
</feature>
<feature type="domain" description="PurM-like C-terminal" evidence="17">
    <location>
        <begin position="181"/>
        <end position="349"/>
    </location>
</feature>
<evidence type="ECO:0000259" key="17">
    <source>
        <dbReference type="Pfam" id="PF02769"/>
    </source>
</evidence>
<dbReference type="EMBL" id="JAGVWE010000003">
    <property type="protein sequence ID" value="MBS3062807.1"/>
    <property type="molecule type" value="Genomic_DNA"/>
</dbReference>
<organism evidence="18 19">
    <name type="scientific">Candidatus Iainarchaeum sp</name>
    <dbReference type="NCBI Taxonomy" id="3101447"/>
    <lineage>
        <taxon>Archaea</taxon>
        <taxon>Candidatus Iainarchaeota</taxon>
        <taxon>Candidatus Iainarchaeia</taxon>
        <taxon>Candidatus Iainarchaeales</taxon>
        <taxon>Candidatus Iainarchaeaceae</taxon>
        <taxon>Candidatus Iainarchaeum</taxon>
    </lineage>
</organism>
<evidence type="ECO:0000256" key="4">
    <source>
        <dbReference type="ARBA" id="ARBA00013047"/>
    </source>
</evidence>
<evidence type="ECO:0000256" key="14">
    <source>
        <dbReference type="ARBA" id="ARBA00049057"/>
    </source>
</evidence>
<evidence type="ECO:0000313" key="19">
    <source>
        <dbReference type="Proteomes" id="UP000678237"/>
    </source>
</evidence>
<name>A0A8T4L802_9ARCH</name>
<dbReference type="Pfam" id="PF02769">
    <property type="entry name" value="AIRS_C"/>
    <property type="match status" value="1"/>
</dbReference>
<dbReference type="PANTHER" id="PTHR10520">
    <property type="entry name" value="TRIFUNCTIONAL PURINE BIOSYNTHETIC PROTEIN ADENOSINE-3-RELATED"/>
    <property type="match status" value="1"/>
</dbReference>
<keyword evidence="9 15" id="KW-0658">Purine biosynthesis</keyword>
<gene>
    <name evidence="15" type="primary">purM</name>
    <name evidence="18" type="ORF">J4203_02960</name>
</gene>
<reference evidence="18" key="1">
    <citation type="submission" date="2021-03" db="EMBL/GenBank/DDBJ databases">
        <authorList>
            <person name="Jaffe A."/>
        </authorList>
    </citation>
    <scope>NUCLEOTIDE SEQUENCE</scope>
    <source>
        <strain evidence="18">RIFCSPLOWO2_01_FULL_58_19</strain>
    </source>
</reference>
<evidence type="ECO:0000256" key="12">
    <source>
        <dbReference type="ARBA" id="ARBA00032931"/>
    </source>
</evidence>
<reference evidence="18" key="2">
    <citation type="submission" date="2021-05" db="EMBL/GenBank/DDBJ databases">
        <title>Protein family content uncovers lineage relationships and bacterial pathway maintenance mechanisms in DPANN archaea.</title>
        <authorList>
            <person name="Castelle C.J."/>
            <person name="Meheust R."/>
            <person name="Jaffe A.L."/>
            <person name="Seitz K."/>
            <person name="Gong X."/>
            <person name="Baker B.J."/>
            <person name="Banfield J.F."/>
        </authorList>
    </citation>
    <scope>NUCLEOTIDE SEQUENCE</scope>
    <source>
        <strain evidence="18">RIFCSPLOWO2_01_FULL_58_19</strain>
    </source>
</reference>
<evidence type="ECO:0000256" key="1">
    <source>
        <dbReference type="ARBA" id="ARBA00004496"/>
    </source>
</evidence>
<evidence type="ECO:0000256" key="6">
    <source>
        <dbReference type="ARBA" id="ARBA00022490"/>
    </source>
</evidence>
<dbReference type="GO" id="GO:0005829">
    <property type="term" value="C:cytosol"/>
    <property type="evidence" value="ECO:0007669"/>
    <property type="project" value="TreeGrafter"/>
</dbReference>
<proteinExistence type="inferred from homology"/>
<evidence type="ECO:0000256" key="15">
    <source>
        <dbReference type="HAMAP-Rule" id="MF_00741"/>
    </source>
</evidence>
<evidence type="ECO:0000256" key="5">
    <source>
        <dbReference type="ARBA" id="ARBA00020367"/>
    </source>
</evidence>
<evidence type="ECO:0000313" key="18">
    <source>
        <dbReference type="EMBL" id="MBS3062807.1"/>
    </source>
</evidence>
<dbReference type="CDD" id="cd02196">
    <property type="entry name" value="PurM"/>
    <property type="match status" value="1"/>
</dbReference>
<evidence type="ECO:0000256" key="2">
    <source>
        <dbReference type="ARBA" id="ARBA00004686"/>
    </source>
</evidence>
<dbReference type="HAMAP" id="MF_00741">
    <property type="entry name" value="AIRS"/>
    <property type="match status" value="1"/>
</dbReference>
<dbReference type="InterPro" id="IPR004733">
    <property type="entry name" value="PurM_cligase"/>
</dbReference>
<comment type="caution">
    <text evidence="18">The sequence shown here is derived from an EMBL/GenBank/DDBJ whole genome shotgun (WGS) entry which is preliminary data.</text>
</comment>
<dbReference type="GO" id="GO:0046084">
    <property type="term" value="P:adenine biosynthetic process"/>
    <property type="evidence" value="ECO:0007669"/>
    <property type="project" value="TreeGrafter"/>
</dbReference>
<dbReference type="GO" id="GO:0005524">
    <property type="term" value="F:ATP binding"/>
    <property type="evidence" value="ECO:0007669"/>
    <property type="project" value="UniProtKB-KW"/>
</dbReference>
<dbReference type="EC" id="6.3.3.1" evidence="4 15"/>
<evidence type="ECO:0000259" key="16">
    <source>
        <dbReference type="Pfam" id="PF00586"/>
    </source>
</evidence>
<dbReference type="InterPro" id="IPR036676">
    <property type="entry name" value="PurM-like_C_sf"/>
</dbReference>
<keyword evidence="8 15" id="KW-0547">Nucleotide-binding</keyword>
<keyword evidence="6 15" id="KW-0963">Cytoplasm</keyword>
<evidence type="ECO:0000256" key="10">
    <source>
        <dbReference type="ARBA" id="ARBA00022840"/>
    </source>
</evidence>
<comment type="catalytic activity">
    <reaction evidence="14 15">
        <text>2-formamido-N(1)-(5-O-phospho-beta-D-ribosyl)acetamidine + ATP = 5-amino-1-(5-phospho-beta-D-ribosyl)imidazole + ADP + phosphate + H(+)</text>
        <dbReference type="Rhea" id="RHEA:23032"/>
        <dbReference type="ChEBI" id="CHEBI:15378"/>
        <dbReference type="ChEBI" id="CHEBI:30616"/>
        <dbReference type="ChEBI" id="CHEBI:43474"/>
        <dbReference type="ChEBI" id="CHEBI:137981"/>
        <dbReference type="ChEBI" id="CHEBI:147287"/>
        <dbReference type="ChEBI" id="CHEBI:456216"/>
        <dbReference type="EC" id="6.3.3.1"/>
    </reaction>
</comment>
<comment type="similarity">
    <text evidence="3 15">Belongs to the AIR synthase family.</text>
</comment>
<dbReference type="Proteomes" id="UP000678237">
    <property type="component" value="Unassembled WGS sequence"/>
</dbReference>
<dbReference type="Pfam" id="PF00586">
    <property type="entry name" value="AIRS"/>
    <property type="match status" value="1"/>
</dbReference>
<sequence>MSKKARKRGLTYARAGVDISVAEQAKERLKKHVRTTFNKHVALDVGQFGGAFSADFLKAYQHPILVSSIDGVGTKIKVVQLMGKWDSIGQDLVNHSCNDILCVGGKPLFFLDYIACNKIDPFIVEQLVKGMAVAAKANGLAIVGGETAQMPGVYSEGEYDLAGCIIGVVEKRDLLDGKTIRAGDVLVGVASNGLHTNGYSLARKVLFESAGYSPKTFLRELGTTVGKALLVPHKNYSKPILALRRKFKVKGIAHITGGGFQDNLPRVLPKGLGCRIYLDSFRVPPLFRLIQRAGNVPEKDMFHTFNMGIGLVLVVQNRDKERVLRLLNTRLGEKARLIGEVVKGEGVKLVRFRDSSVPHL</sequence>
<accession>A0A8T4L802</accession>
<keyword evidence="7 15" id="KW-0436">Ligase</keyword>
<dbReference type="GO" id="GO:0006189">
    <property type="term" value="P:'de novo' IMP biosynthetic process"/>
    <property type="evidence" value="ECO:0007669"/>
    <property type="project" value="UniProtKB-UniRule"/>
</dbReference>
<protein>
    <recommendedName>
        <fullName evidence="5 15">Phosphoribosylformylglycinamidine cyclo-ligase</fullName>
        <ecNumber evidence="4 15">6.3.3.1</ecNumber>
    </recommendedName>
    <alternativeName>
        <fullName evidence="12 15">AIR synthase</fullName>
    </alternativeName>
    <alternativeName>
        <fullName evidence="13 15">AIRS</fullName>
    </alternativeName>
    <alternativeName>
        <fullName evidence="11 15">Phosphoribosyl-aminoimidazole synthetase</fullName>
    </alternativeName>
</protein>
<dbReference type="SUPFAM" id="SSF55326">
    <property type="entry name" value="PurM N-terminal domain-like"/>
    <property type="match status" value="1"/>
</dbReference>
<dbReference type="SUPFAM" id="SSF56042">
    <property type="entry name" value="PurM C-terminal domain-like"/>
    <property type="match status" value="1"/>
</dbReference>
<keyword evidence="10 15" id="KW-0067">ATP-binding</keyword>
<dbReference type="InterPro" id="IPR036921">
    <property type="entry name" value="PurM-like_N_sf"/>
</dbReference>
<dbReference type="NCBIfam" id="TIGR00878">
    <property type="entry name" value="purM"/>
    <property type="match status" value="1"/>
</dbReference>
<dbReference type="GO" id="GO:0004637">
    <property type="term" value="F:phosphoribosylamine-glycine ligase activity"/>
    <property type="evidence" value="ECO:0007669"/>
    <property type="project" value="TreeGrafter"/>
</dbReference>